<accession>A0A918MPH0</accession>
<dbReference type="InterPro" id="IPR029475">
    <property type="entry name" value="DUF6807"/>
</dbReference>
<sequence>MDLKTTKEKRIQLIRDDAEKKVSVMIDGKLFTAYRYPKNIKKPILYPLITPAGSKVTRKYPLEPSVGERVDHPHQVGVWFNYGNVNGLDFWNNSDSIKVEKRNLYGTIIHKNILEMEDGDDQGLLKVAMDWISPKGEVLLTENTTFIFRRTEAEYSIDRITNLGAPNGEVLFKDNKEGVLGIRVARELEHPSDKPDIFTDTNGLPTAVPVLNNDGVNGKYFNSEGIEGNDCWGKRSNWVNLTSTIGDEKISLVIMDHKNNPGYPTYWHARGYGLFAANPLGQEVFSDGKESLNLSLQQGEDVTFKHRIIVASKNLGKSELDAQFSKFLQE</sequence>
<dbReference type="Proteomes" id="UP000634668">
    <property type="component" value="Unassembled WGS sequence"/>
</dbReference>
<reference evidence="1" key="2">
    <citation type="submission" date="2020-09" db="EMBL/GenBank/DDBJ databases">
        <authorList>
            <person name="Sun Q."/>
            <person name="Kim S."/>
        </authorList>
    </citation>
    <scope>NUCLEOTIDE SEQUENCE</scope>
    <source>
        <strain evidence="1">KCTC 12113</strain>
    </source>
</reference>
<reference evidence="1" key="1">
    <citation type="journal article" date="2014" name="Int. J. Syst. Evol. Microbiol.">
        <title>Complete genome sequence of Corynebacterium casei LMG S-19264T (=DSM 44701T), isolated from a smear-ripened cheese.</title>
        <authorList>
            <consortium name="US DOE Joint Genome Institute (JGI-PGF)"/>
            <person name="Walter F."/>
            <person name="Albersmeier A."/>
            <person name="Kalinowski J."/>
            <person name="Ruckert C."/>
        </authorList>
    </citation>
    <scope>NUCLEOTIDE SEQUENCE</scope>
    <source>
        <strain evidence="1">KCTC 12113</strain>
    </source>
</reference>
<comment type="caution">
    <text evidence="1">The sequence shown here is derived from an EMBL/GenBank/DDBJ whole genome shotgun (WGS) entry which is preliminary data.</text>
</comment>
<proteinExistence type="predicted"/>
<evidence type="ECO:0000313" key="1">
    <source>
        <dbReference type="EMBL" id="GGW46564.1"/>
    </source>
</evidence>
<dbReference type="Pfam" id="PF14100">
    <property type="entry name" value="DUF6807"/>
    <property type="match status" value="1"/>
</dbReference>
<dbReference type="AlphaFoldDB" id="A0A918MPH0"/>
<name>A0A918MPH0_9FLAO</name>
<evidence type="ECO:0008006" key="3">
    <source>
        <dbReference type="Google" id="ProtNLM"/>
    </source>
</evidence>
<dbReference type="EMBL" id="BMWP01000030">
    <property type="protein sequence ID" value="GGW46564.1"/>
    <property type="molecule type" value="Genomic_DNA"/>
</dbReference>
<organism evidence="1 2">
    <name type="scientific">Arenibacter certesii</name>
    <dbReference type="NCBI Taxonomy" id="228955"/>
    <lineage>
        <taxon>Bacteria</taxon>
        <taxon>Pseudomonadati</taxon>
        <taxon>Bacteroidota</taxon>
        <taxon>Flavobacteriia</taxon>
        <taxon>Flavobacteriales</taxon>
        <taxon>Flavobacteriaceae</taxon>
        <taxon>Arenibacter</taxon>
    </lineage>
</organism>
<protein>
    <recommendedName>
        <fullName evidence="3">Methane oxygenase PmoA</fullName>
    </recommendedName>
</protein>
<evidence type="ECO:0000313" key="2">
    <source>
        <dbReference type="Proteomes" id="UP000634668"/>
    </source>
</evidence>
<keyword evidence="2" id="KW-1185">Reference proteome</keyword>
<gene>
    <name evidence="1" type="ORF">GCM10007383_33500</name>
</gene>